<dbReference type="InterPro" id="IPR052738">
    <property type="entry name" value="ABC-Tungstate_binding"/>
</dbReference>
<evidence type="ECO:0000313" key="2">
    <source>
        <dbReference type="EMBL" id="TNB59075.1"/>
    </source>
</evidence>
<dbReference type="InterPro" id="IPR024370">
    <property type="entry name" value="PBP_domain"/>
</dbReference>
<sequence>MKKQITLPQGSKMKMLSKMALVAIISLTGVSAMDCTAIYGEGKEQIKLATGSPGELGLLEELAKAFNAKNNSSLCWIKAGSGATLKLLKEKQIDIAMVHAPKAEKEAIKEGWAANRTLIGSNEFYILGPKDDPANIKNAKSAKEAYSKIAQKQALFYTRADNSGTHKKELSIWESANIKPNGKWYVKNQDFMLATLKKADSTKGYFMSDSSTYKLAKNELKNLEILYSGDKVLINTYVAMTTEKPSKLALEFVKFLSSKEGQDIITNYGKEEYKENLYENAAYAKQYFE</sequence>
<feature type="domain" description="PBP" evidence="1">
    <location>
        <begin position="42"/>
        <end position="260"/>
    </location>
</feature>
<name>A0AAX2UL70_9BACT</name>
<dbReference type="PANTHER" id="PTHR37945">
    <property type="entry name" value="EXTRACELLULAR TUNGSTATE BINDING PROTEIN"/>
    <property type="match status" value="1"/>
</dbReference>
<dbReference type="Pfam" id="PF12849">
    <property type="entry name" value="PBP_like_2"/>
    <property type="match status" value="1"/>
</dbReference>
<evidence type="ECO:0000259" key="1">
    <source>
        <dbReference type="Pfam" id="PF12849"/>
    </source>
</evidence>
<organism evidence="2 3">
    <name type="scientific">Campylobacter helveticus</name>
    <dbReference type="NCBI Taxonomy" id="28898"/>
    <lineage>
        <taxon>Bacteria</taxon>
        <taxon>Pseudomonadati</taxon>
        <taxon>Campylobacterota</taxon>
        <taxon>Epsilonproteobacteria</taxon>
        <taxon>Campylobacterales</taxon>
        <taxon>Campylobacteraceae</taxon>
        <taxon>Campylobacter</taxon>
    </lineage>
</organism>
<evidence type="ECO:0000313" key="3">
    <source>
        <dbReference type="Proteomes" id="UP000306813"/>
    </source>
</evidence>
<accession>A0AAX2UL70</accession>
<comment type="caution">
    <text evidence="2">The sequence shown here is derived from an EMBL/GenBank/DDBJ whole genome shotgun (WGS) entry which is preliminary data.</text>
</comment>
<dbReference type="SUPFAM" id="SSF53850">
    <property type="entry name" value="Periplasmic binding protein-like II"/>
    <property type="match status" value="1"/>
</dbReference>
<proteinExistence type="predicted"/>
<dbReference type="Gene3D" id="3.40.190.10">
    <property type="entry name" value="Periplasmic binding protein-like II"/>
    <property type="match status" value="2"/>
</dbReference>
<protein>
    <submittedName>
        <fullName evidence="2">ABC transporter substrate-binding protein</fullName>
    </submittedName>
</protein>
<dbReference type="Proteomes" id="UP000306813">
    <property type="component" value="Unassembled WGS sequence"/>
</dbReference>
<dbReference type="AlphaFoldDB" id="A0AAX2UL70"/>
<dbReference type="EMBL" id="VDBS01000008">
    <property type="protein sequence ID" value="TNB59075.1"/>
    <property type="molecule type" value="Genomic_DNA"/>
</dbReference>
<gene>
    <name evidence="2" type="ORF">FDW42_00490</name>
</gene>
<dbReference type="PANTHER" id="PTHR37945:SF1">
    <property type="entry name" value="EXTRACELLULAR TUNGSTATE BINDING PROTEIN"/>
    <property type="match status" value="1"/>
</dbReference>
<reference evidence="2 3" key="1">
    <citation type="submission" date="2019-05" db="EMBL/GenBank/DDBJ databases">
        <title>Draft genomes of eight strains of Campylobacter helveticus isolated from cats and a dog in New Zealand.</title>
        <authorList>
            <person name="Bojanic K."/>
            <person name="Midwinter A.C."/>
            <person name="Biggs P.J."/>
            <person name="Acke E."/>
            <person name="Cornelius A.J."/>
            <person name="Marshall J.C."/>
        </authorList>
    </citation>
    <scope>NUCLEOTIDE SEQUENCE [LARGE SCALE GENOMIC DNA]</scope>
    <source>
        <strain evidence="2 3">ACP123b</strain>
    </source>
</reference>